<accession>A0ABQ5GHP6</accession>
<reference evidence="1" key="2">
    <citation type="submission" date="2022-01" db="EMBL/GenBank/DDBJ databases">
        <authorList>
            <person name="Yamashiro T."/>
            <person name="Shiraishi A."/>
            <person name="Satake H."/>
            <person name="Nakayama K."/>
        </authorList>
    </citation>
    <scope>NUCLEOTIDE SEQUENCE</scope>
</reference>
<dbReference type="Proteomes" id="UP001151760">
    <property type="component" value="Unassembled WGS sequence"/>
</dbReference>
<organism evidence="1 2">
    <name type="scientific">Tanacetum coccineum</name>
    <dbReference type="NCBI Taxonomy" id="301880"/>
    <lineage>
        <taxon>Eukaryota</taxon>
        <taxon>Viridiplantae</taxon>
        <taxon>Streptophyta</taxon>
        <taxon>Embryophyta</taxon>
        <taxon>Tracheophyta</taxon>
        <taxon>Spermatophyta</taxon>
        <taxon>Magnoliopsida</taxon>
        <taxon>eudicotyledons</taxon>
        <taxon>Gunneridae</taxon>
        <taxon>Pentapetalae</taxon>
        <taxon>asterids</taxon>
        <taxon>campanulids</taxon>
        <taxon>Asterales</taxon>
        <taxon>Asteraceae</taxon>
        <taxon>Asteroideae</taxon>
        <taxon>Anthemideae</taxon>
        <taxon>Anthemidinae</taxon>
        <taxon>Tanacetum</taxon>
    </lineage>
</organism>
<name>A0ABQ5GHP6_9ASTR</name>
<evidence type="ECO:0000313" key="2">
    <source>
        <dbReference type="Proteomes" id="UP001151760"/>
    </source>
</evidence>
<dbReference type="EMBL" id="BQNB010018515">
    <property type="protein sequence ID" value="GJT75257.1"/>
    <property type="molecule type" value="Genomic_DNA"/>
</dbReference>
<protein>
    <submittedName>
        <fullName evidence="1">Uncharacterized protein</fullName>
    </submittedName>
</protein>
<gene>
    <name evidence="1" type="ORF">Tco_1041982</name>
</gene>
<comment type="caution">
    <text evidence="1">The sequence shown here is derived from an EMBL/GenBank/DDBJ whole genome shotgun (WGS) entry which is preliminary data.</text>
</comment>
<keyword evidence="2" id="KW-1185">Reference proteome</keyword>
<evidence type="ECO:0000313" key="1">
    <source>
        <dbReference type="EMBL" id="GJT75257.1"/>
    </source>
</evidence>
<sequence length="208" mass="22834">MDDNEVISFESSAMITKDTFNSNATVTNMTLTEPAPSTVTSSEPAPSTVLLDYELTDSILQITNTQVVEDCNGKPTDAPNGDDLIYFDLEALSTLDDLILDGFDMFTAEASGDIAGEDLILTSGTESCSTSKQNEQQSRYPEKETKLMHSNDEIRSFNPKRKATKEKVRAILFGPSCYGSGTVADRLDHLLPSHILQKEMRVPSAKRK</sequence>
<reference evidence="1" key="1">
    <citation type="journal article" date="2022" name="Int. J. Mol. Sci.">
        <title>Draft Genome of Tanacetum Coccineum: Genomic Comparison of Closely Related Tanacetum-Family Plants.</title>
        <authorList>
            <person name="Yamashiro T."/>
            <person name="Shiraishi A."/>
            <person name="Nakayama K."/>
            <person name="Satake H."/>
        </authorList>
    </citation>
    <scope>NUCLEOTIDE SEQUENCE</scope>
</reference>
<proteinExistence type="predicted"/>